<dbReference type="STRING" id="1616788.AR543_04385"/>
<reference evidence="3 4" key="2">
    <citation type="journal article" date="2016" name="Int. J. Syst. Evol. Microbiol.">
        <title>Paenibacillus bovis sp. nov., isolated from raw yak (Bos grunniens) milk.</title>
        <authorList>
            <person name="Gao C."/>
            <person name="Han J."/>
            <person name="Liu Z."/>
            <person name="Xu X."/>
            <person name="Hang F."/>
            <person name="Wu Z."/>
        </authorList>
    </citation>
    <scope>NUCLEOTIDE SEQUENCE [LARGE SCALE GENOMIC DNA]</scope>
    <source>
        <strain evidence="3 4">BD3526</strain>
    </source>
</reference>
<evidence type="ECO:0000313" key="4">
    <source>
        <dbReference type="Proteomes" id="UP000078148"/>
    </source>
</evidence>
<dbReference type="RefSeq" id="WP_060532157.1">
    <property type="nucleotide sequence ID" value="NZ_CP013023.1"/>
</dbReference>
<dbReference type="KEGG" id="pbv:AR543_04385"/>
<reference evidence="4" key="1">
    <citation type="submission" date="2015-10" db="EMBL/GenBank/DDBJ databases">
        <title>Genome of Paenibacillus bovis sp. nov.</title>
        <authorList>
            <person name="Wu Z."/>
            <person name="Gao C."/>
            <person name="Liu Z."/>
            <person name="Zheng H."/>
        </authorList>
    </citation>
    <scope>NUCLEOTIDE SEQUENCE [LARGE SCALE GENOMIC DNA]</scope>
    <source>
        <strain evidence="4">BD3526</strain>
    </source>
</reference>
<dbReference type="EMBL" id="CP013023">
    <property type="protein sequence ID" value="ANF95328.1"/>
    <property type="molecule type" value="Genomic_DNA"/>
</dbReference>
<proteinExistence type="predicted"/>
<name>A0A172ZCI6_9BACL</name>
<dbReference type="Proteomes" id="UP000078148">
    <property type="component" value="Chromosome"/>
</dbReference>
<accession>A0A172ZCI6</accession>
<evidence type="ECO:0000256" key="2">
    <source>
        <dbReference type="SAM" id="Phobius"/>
    </source>
</evidence>
<evidence type="ECO:0000256" key="1">
    <source>
        <dbReference type="SAM" id="MobiDB-lite"/>
    </source>
</evidence>
<feature type="compositionally biased region" description="Polar residues" evidence="1">
    <location>
        <begin position="578"/>
        <end position="601"/>
    </location>
</feature>
<sequence length="640" mass="70972">MSILRLFSLRNLLLACCAVGLVLVIIKSIGIYHKISWVKLADQYYAQQQWVPAQEWYSRANNNRYFTYQEQHIANRLNELEPITAWKDTVSASASELQAATDTQQFDSFVNAYKRWAQHVEQQRQADTRFQKEYNQIQQQYQMRQLIQTGFTNFRNQFETGLQQNLAQGNYTDESYKWNLLRIPTNYWDTKEPRDTYIRNLLQTYDQTKLKRLAAAGDFDAFLNQASMTVQAYQQHSYEAPWVTALAENGARSVIAKDIEAGQNDHFISHARSFMDTADQIGLQSSSVLTQINRQIGVLQDQASGLSAQGQFQQALSLYESLSTLEDMSEPIARTQIAWATADPAHLLQSSNASVAYQHITGGVNWEDVPVYSLATDSNNRLFFGQMTADGAASVWSGEIGESAAAIQALSLETRLSSREQPVVLVQSDSGTTGYTQYSLYTFTGSEVRKLLSVAAVSYEVDADRSIIIHQPLEGAPGQTDVYTPAQDGSYTLSDRRTDDTSYLSVSAGEVSSHLNEPLQFSAEIVSVDADGALAKQGDSYVRLTGDLEFTTGTFTIYGRFTGNFVQMDSSSDERSGSDTPESPNSSTGTNNTDQTETDGNSAGMPDEDFEPEYGLGDTTPAGPINGAASIPVVEVDRIQ</sequence>
<dbReference type="OrthoDB" id="2657208at2"/>
<keyword evidence="4" id="KW-1185">Reference proteome</keyword>
<keyword evidence="2" id="KW-0812">Transmembrane</keyword>
<gene>
    <name evidence="3" type="ORF">AR543_04385</name>
</gene>
<protein>
    <submittedName>
        <fullName evidence="3">Uncharacterized protein</fullName>
    </submittedName>
</protein>
<feature type="transmembrane region" description="Helical" evidence="2">
    <location>
        <begin position="12"/>
        <end position="32"/>
    </location>
</feature>
<keyword evidence="2" id="KW-1133">Transmembrane helix</keyword>
<organism evidence="3 4">
    <name type="scientific">Paenibacillus bovis</name>
    <dbReference type="NCBI Taxonomy" id="1616788"/>
    <lineage>
        <taxon>Bacteria</taxon>
        <taxon>Bacillati</taxon>
        <taxon>Bacillota</taxon>
        <taxon>Bacilli</taxon>
        <taxon>Bacillales</taxon>
        <taxon>Paenibacillaceae</taxon>
        <taxon>Paenibacillus</taxon>
    </lineage>
</organism>
<feature type="region of interest" description="Disordered" evidence="1">
    <location>
        <begin position="568"/>
        <end position="640"/>
    </location>
</feature>
<keyword evidence="2" id="KW-0472">Membrane</keyword>
<dbReference type="AlphaFoldDB" id="A0A172ZCI6"/>
<evidence type="ECO:0000313" key="3">
    <source>
        <dbReference type="EMBL" id="ANF95328.1"/>
    </source>
</evidence>